<keyword evidence="3" id="KW-1185">Reference proteome</keyword>
<dbReference type="Proteomes" id="UP001597267">
    <property type="component" value="Unassembled WGS sequence"/>
</dbReference>
<comment type="caution">
    <text evidence="2">The sequence shown here is derived from an EMBL/GenBank/DDBJ whole genome shotgun (WGS) entry which is preliminary data.</text>
</comment>
<evidence type="ECO:0000313" key="3">
    <source>
        <dbReference type="Proteomes" id="UP001597267"/>
    </source>
</evidence>
<reference evidence="3" key="1">
    <citation type="journal article" date="2019" name="Int. J. Syst. Evol. Microbiol.">
        <title>The Global Catalogue of Microorganisms (GCM) 10K type strain sequencing project: providing services to taxonomists for standard genome sequencing and annotation.</title>
        <authorList>
            <consortium name="The Broad Institute Genomics Platform"/>
            <consortium name="The Broad Institute Genome Sequencing Center for Infectious Disease"/>
            <person name="Wu L."/>
            <person name="Ma J."/>
        </authorList>
    </citation>
    <scope>NUCLEOTIDE SEQUENCE [LARGE SCALE GENOMIC DNA]</scope>
    <source>
        <strain evidence="3">CCM 8896</strain>
    </source>
</reference>
<gene>
    <name evidence="2" type="ORF">ACFQ5M_02860</name>
</gene>
<accession>A0ABW4J5V6</accession>
<dbReference type="RefSeq" id="WP_125715041.1">
    <property type="nucleotide sequence ID" value="NZ_JBHTOP010000004.1"/>
</dbReference>
<sequence length="223" mass="23694">MWAGTKIKYTSLAVLGLLITGPMVASHAAATVENTVYASTETVSVDQQPDTTVSEGFENTSGTVTTRYNRLTTYSDQDLTQATTTVIPAKQTSLVVDQVVKNSAGQPTAYHIAASSGTAANNWVAALAVTYSDNLLNLSGSSYTTVTVKGTFTTTQTNIQTYKDYLLATKTGRIITKKGQTFTVDMATKDSNGNITAYHIATTAKTNGGTWLSATKGNYKDSR</sequence>
<dbReference type="EMBL" id="JBHTOP010000004">
    <property type="protein sequence ID" value="MFD1671034.1"/>
    <property type="molecule type" value="Genomic_DNA"/>
</dbReference>
<name>A0ABW4J5V6_9LACO</name>
<feature type="chain" id="PRO_5045693903" evidence="1">
    <location>
        <begin position="26"/>
        <end position="223"/>
    </location>
</feature>
<feature type="signal peptide" evidence="1">
    <location>
        <begin position="1"/>
        <end position="25"/>
    </location>
</feature>
<organism evidence="2 3">
    <name type="scientific">Agrilactobacillus yilanensis</name>
    <dbReference type="NCBI Taxonomy" id="2485997"/>
    <lineage>
        <taxon>Bacteria</taxon>
        <taxon>Bacillati</taxon>
        <taxon>Bacillota</taxon>
        <taxon>Bacilli</taxon>
        <taxon>Lactobacillales</taxon>
        <taxon>Lactobacillaceae</taxon>
        <taxon>Agrilactobacillus</taxon>
    </lineage>
</organism>
<proteinExistence type="predicted"/>
<evidence type="ECO:0000256" key="1">
    <source>
        <dbReference type="SAM" id="SignalP"/>
    </source>
</evidence>
<protein>
    <submittedName>
        <fullName evidence="2">Uncharacterized protein</fullName>
    </submittedName>
</protein>
<evidence type="ECO:0000313" key="2">
    <source>
        <dbReference type="EMBL" id="MFD1671034.1"/>
    </source>
</evidence>
<keyword evidence="1" id="KW-0732">Signal</keyword>